<gene>
    <name evidence="1" type="ORF">SJAV_00160</name>
</gene>
<evidence type="ECO:0008006" key="2">
    <source>
        <dbReference type="Google" id="ProtNLM"/>
    </source>
</evidence>
<dbReference type="AlphaFoldDB" id="A0AAT9GMF0"/>
<dbReference type="KEGG" id="sjv:SJAV_00160"/>
<dbReference type="RefSeq" id="WP_369610324.1">
    <property type="nucleotide sequence ID" value="NZ_AP031322.1"/>
</dbReference>
<reference evidence="1" key="1">
    <citation type="submission" date="2024-03" db="EMBL/GenBank/DDBJ databases">
        <title>Complete genome sequence of Sulfurisphaera javensis strain KD-1.</title>
        <authorList>
            <person name="Sakai H."/>
            <person name="Nur N."/>
            <person name="Suwanto A."/>
            <person name="Kurosawa N."/>
        </authorList>
    </citation>
    <scope>NUCLEOTIDE SEQUENCE</scope>
    <source>
        <strain evidence="1">KD-1</strain>
    </source>
</reference>
<dbReference type="GeneID" id="92352950"/>
<sequence>MIIAIDESGEPDEKNNPFVLGISIIIDEEKYRKDYEKISINVFGKFKVFKYSNDNPKPKLQENLIF</sequence>
<organism evidence="1">
    <name type="scientific">Sulfurisphaera javensis</name>
    <dbReference type="NCBI Taxonomy" id="2049879"/>
    <lineage>
        <taxon>Archaea</taxon>
        <taxon>Thermoproteota</taxon>
        <taxon>Thermoprotei</taxon>
        <taxon>Sulfolobales</taxon>
        <taxon>Sulfolobaceae</taxon>
        <taxon>Sulfurisphaera</taxon>
    </lineage>
</organism>
<dbReference type="EMBL" id="AP031322">
    <property type="protein sequence ID" value="BFH72072.1"/>
    <property type="molecule type" value="Genomic_DNA"/>
</dbReference>
<name>A0AAT9GMF0_9CREN</name>
<proteinExistence type="predicted"/>
<protein>
    <recommendedName>
        <fullName evidence="2">DUF3800 domain-containing protein</fullName>
    </recommendedName>
</protein>
<evidence type="ECO:0000313" key="1">
    <source>
        <dbReference type="EMBL" id="BFH72072.1"/>
    </source>
</evidence>
<accession>A0AAT9GMF0</accession>